<feature type="region of interest" description="Disordered" evidence="5">
    <location>
        <begin position="1288"/>
        <end position="1314"/>
    </location>
</feature>
<proteinExistence type="predicted"/>
<feature type="region of interest" description="Disordered" evidence="5">
    <location>
        <begin position="2711"/>
        <end position="2770"/>
    </location>
</feature>
<feature type="region of interest" description="Disordered" evidence="5">
    <location>
        <begin position="1123"/>
        <end position="1174"/>
    </location>
</feature>
<evidence type="ECO:0000313" key="7">
    <source>
        <dbReference type="EMBL" id="CAF2974050.1"/>
    </source>
</evidence>
<evidence type="ECO:0000256" key="1">
    <source>
        <dbReference type="ARBA" id="ARBA00004370"/>
    </source>
</evidence>
<comment type="subcellular location">
    <subcellularLocation>
        <location evidence="1">Membrane</location>
    </subcellularLocation>
</comment>
<keyword evidence="8" id="KW-1185">Reference proteome</keyword>
<name>A0A7R8CZB7_LEPSM</name>
<dbReference type="CDD" id="cd06667">
    <property type="entry name" value="PDZ2_MUPP1-like"/>
    <property type="match status" value="1"/>
</dbReference>
<feature type="region of interest" description="Disordered" evidence="5">
    <location>
        <begin position="2577"/>
        <end position="2609"/>
    </location>
</feature>
<feature type="region of interest" description="Disordered" evidence="5">
    <location>
        <begin position="385"/>
        <end position="440"/>
    </location>
</feature>
<feature type="compositionally biased region" description="Basic and acidic residues" evidence="5">
    <location>
        <begin position="2679"/>
        <end position="2689"/>
    </location>
</feature>
<feature type="compositionally biased region" description="Basic and acidic residues" evidence="5">
    <location>
        <begin position="999"/>
        <end position="1016"/>
    </location>
</feature>
<feature type="compositionally biased region" description="Low complexity" evidence="5">
    <location>
        <begin position="1720"/>
        <end position="1752"/>
    </location>
</feature>
<feature type="region of interest" description="Disordered" evidence="5">
    <location>
        <begin position="2151"/>
        <end position="2319"/>
    </location>
</feature>
<feature type="domain" description="PDZ" evidence="6">
    <location>
        <begin position="289"/>
        <end position="374"/>
    </location>
</feature>
<evidence type="ECO:0000313" key="8">
    <source>
        <dbReference type="Proteomes" id="UP000675881"/>
    </source>
</evidence>
<feature type="compositionally biased region" description="Basic residues" evidence="5">
    <location>
        <begin position="2263"/>
        <end position="2273"/>
    </location>
</feature>
<feature type="compositionally biased region" description="Polar residues" evidence="5">
    <location>
        <begin position="412"/>
        <end position="435"/>
    </location>
</feature>
<dbReference type="Gene3D" id="2.30.42.10">
    <property type="match status" value="10"/>
</dbReference>
<evidence type="ECO:0000259" key="6">
    <source>
        <dbReference type="PROSITE" id="PS50106"/>
    </source>
</evidence>
<feature type="compositionally biased region" description="Basic and acidic residues" evidence="5">
    <location>
        <begin position="2274"/>
        <end position="2286"/>
    </location>
</feature>
<dbReference type="PANTHER" id="PTHR19964:SF92">
    <property type="entry name" value="PATJ HOMOLOG"/>
    <property type="match status" value="1"/>
</dbReference>
<evidence type="ECO:0000256" key="2">
    <source>
        <dbReference type="ARBA" id="ARBA00022553"/>
    </source>
</evidence>
<dbReference type="CDD" id="cd06669">
    <property type="entry name" value="PDZ5_MUPP1-like"/>
    <property type="match status" value="1"/>
</dbReference>
<feature type="domain" description="PDZ" evidence="6">
    <location>
        <begin position="1490"/>
        <end position="1573"/>
    </location>
</feature>
<feature type="compositionally biased region" description="Polar residues" evidence="5">
    <location>
        <begin position="2163"/>
        <end position="2173"/>
    </location>
</feature>
<feature type="domain" description="PDZ" evidence="6">
    <location>
        <begin position="525"/>
        <end position="615"/>
    </location>
</feature>
<dbReference type="OrthoDB" id="6022242at2759"/>
<feature type="domain" description="PDZ" evidence="6">
    <location>
        <begin position="1611"/>
        <end position="1688"/>
    </location>
</feature>
<sequence length="2982" mass="327899">MVLQCDWAQIQVIVLTNDGNGFGFGISGSRNSGAVVRNIFPGCAADRDGSLQNGDHLLAVGDVRLWGMGAEQVASILRQAGQDSIRLVVARPIDPSIPTICILTDPVELERTIESGLQTPNGFTFDSVIHPCEINLQPPDSASSSASFSAAPIIVEPTPLIPSSSSFPHVPAISTTLIGDSTFPLLKNPPTMNFIAPMDTMVTQHSALTKVTLISNCKTKAVVHNAPSTEAPLATNPSLSISSTSVESKDKMIGILRVVETTKNESDNKNYLSSEPSLGAVLPEKEEYSIELTKDSNGLGITVAGYICEKEDLCGIFVKSVIEGSMADRSGCIMVNDQVVEVDGISLAGYTNHEAVEILKQTASIVKLKIIRYLRGLKFEEFHESRTSGAEEEGNKPSTVGTVGTNEDENSLKTATRTSSISNNESSTARITDSVTPPPPLVLAPNQSIKTSSSSFSLMQPRSPIVRHSVPEIALKDDIRTLTGNDISAASVDAIDGKKAMIEDSESKIMVKWEAIVGPKFTIVIAKLKKPSEESGLGISLEGTVDVEDGREVRPHHYIRSVLPYGPIGKHGGLRSGDELLEVNGKSLKGLFHEEVVKTLKELPLNVCLICARKIFNGPSPIRGTIVGNVDTGRSKKAFQSRKILSGSLQSLLALKEPELGLMKAKSEVSLAYTTSTSLSVHRGRNSDSRTPSSSAGSHLIGKRQRARSLDPLTDKPAMWSKSVEEIVLVKNEKGLGFSILDYQDPMNSSETVIVVRSLVPGGVAQTDCRVVPGDRIMFVNDTQLEHSSLDTAVQALKGASLGPVRIGISRPLPLDHSSSTEDKSPMNRSEGVKIGNEDVGALYRSSLSTYDGESEIKTEFGSIPLRESWTGDDDTIPDCNEGSDSHSFSSSSSAFIPYISSDPAPSRKRELPESLRGLELEALAFELCGTVVRAVDGGGAVAKSEYQLRPGDLILSLNNESLWRVRSSQAKLILQRADSSLNTTIVFVPEEDLVAEEDISREPDCSERNKYNLKGEEEEENTLSEEESLSESLKLSFVTKTLQEKHIEDEEIVPDLTVQSASIITHFPLDLQESSVDPPLSSTLKQNTVTSSSASTLEDDEELIWDKNSIKEERLMVRIYQPPPDIRDKNNEGGRGPMRNSTSFNGKTSPGMLSTSSSSTFGQKPSGYNNDNNKTCKPVLKAWGAERRVEIMRVQGSGLGISIVGGKVDVSGSNNSSGIFIKNVLPESPAGRTQQLYTGDKVVQVGSIRITSADHDAAVKAIKSAGNPVIIVVQSLVPAAEQPPQSIPRIYSTSETPRPPTEPTINNPSPLPIPEPEIVVPPTPPIINDPSTSPITEAEMVVPPTPRKVSTPGLIDPRLLEEKESIISIVSEEPSRPSTPEIIQPGLSHLERQAIQQKIRVEIQSQKEDHLTVYKKNSLDIDEGSEHKSVSMEIETARAKDDEGIDAKKLKDLEDDEEEEESSEDEVEFKEENINITENFKCLQGEVVELRLRRNNFGFGMALSGHRDRNRMSTFICGLHPEGPAKASDKLMVGDELLKFHKTVVRGRCHLNVSAIIKKTPADIPVRVIVLRNIKNSEKIAVNKIVHFPSVLDDNIFKAPEFSKYRAKREVNMQKTTEGLGIMLIEGHHKVTGKGIFVSDIQEGSLANKGGMKVGDMLLAVNTESFLESNYDQAVAIIKNLTGRIRIEGAPLSHLLLKVKPLKKTLDKPEVSPPKAPETAKTLSPSTPAAPPTAATPAKTPVKTPAKSPAKVDSNKIEIKTDSAGLGISLLGGTDTPMGGIVVYEIYGNGAAEKDGRLRIGDRLVSVNGVQCKTLTNAGANKLIRSNMEKVTFVVDRTCPWEDLFEEVEVELNKKPGKGFDLVTGGIAESTGSLYRGDQLISINDKDLSEMEQDKAVAILKTTAGNVKLKEYGLYSNELKIFLVFMGLLNLFYVIVRKEEEKRENFSSLFFDLRKFSLLNEGGKMTADDEFDYLYGDLEIPESEKEKELREANERLLLENTELKDKLGVLWRRHNERLEQTRILTRNLSSLIKTARSEYSSARPLAMPLPLILDPKDLTPKLCIPPKLKPYKNGDLECCPEVRDLFLDASKGFHRVSCGQNSVTFIRHESIPESGNNDIVYLRLDDGTLIGKKSLPSKVPGGKMFVMTPSKYKSLKRKRNAESNSLPNNKLIKSSSTRNSKHSSYSSRYDKYHDSKRYDSKKKSYRDERHSRDKRRVSPDSSSRRGTILKKKSPSGHNISSKVPSDQPLSESNRYSDSKSDTHKRKQSFQHRKNVDIQSSRDSKSNHSRQSSSSSSKSNSVKESIKSFEKSSENVHKNSCSLQDKKLFDSVKGTKIPSNNKCNNEVEKVEAHGFNTPESTAPQNSISTNKIDKTPLSSQCNSQSHFDVNPDAFSNNRLDENKFIDHGSEKSTVLSLQTTSTDNASCSINERIHSGDNLISDVDKVLCSRKMINLKKECKVGDSIAEPTTKELSDTDYASKVSVDELSEPPEIETQMYHEGIIPAEWPAIRIDANSTLKIKTEASLNKVENEVKNTNKECVNNKFHSKESFIPRAKEVSRAKELKYDINNSADYHESRIKSSKELGNPSKTKKGVSVSVENSSQDHAENTNCKSNLNVIMKCGKENISTNKLKMSTSETNNFNEVSVRDALLADLELSDSDDESALDIIFNTADAVKSEHNSSSDVDSHKKPKQLSANKLSREKLNALLFDDSELSDPSENNSYSKDINTSSDNIHVNLNKSDLSNQDVNTPSKNKSSIRDVVSDRDDSSQADEYLFQNYEMFNTPERDDSSTRTLKRINTEELENMITSRQSLMNQLIEEEKICKEKLSQVYMISPVKYCQDNKVSFREPDTCNTQNSNVNFNSTAGIASILRDDLVRTAHISPSSGIISTPPSGAIGSSRKRKQMISNELTPVRRSPRKHPRSILPSTLSGSKRLLSKKSTDFAKTSRYLFGDDEAEENSSSKSKKRPKESYFRRSKNRK</sequence>
<feature type="compositionally biased region" description="Low complexity" evidence="5">
    <location>
        <begin position="2289"/>
        <end position="2303"/>
    </location>
</feature>
<dbReference type="CDD" id="cd06791">
    <property type="entry name" value="PDZ3_MUPP1-like"/>
    <property type="match status" value="1"/>
</dbReference>
<keyword evidence="4" id="KW-0472">Membrane</keyword>
<feature type="compositionally biased region" description="Basic and acidic residues" evidence="5">
    <location>
        <begin position="2758"/>
        <end position="2769"/>
    </location>
</feature>
<keyword evidence="3" id="KW-0677">Repeat</keyword>
<feature type="region of interest" description="Disordered" evidence="5">
    <location>
        <begin position="999"/>
        <end position="1029"/>
    </location>
</feature>
<feature type="compositionally biased region" description="Basic and acidic residues" evidence="5">
    <location>
        <begin position="2189"/>
        <end position="2212"/>
    </location>
</feature>
<evidence type="ECO:0000256" key="3">
    <source>
        <dbReference type="ARBA" id="ARBA00022737"/>
    </source>
</evidence>
<feature type="compositionally biased region" description="Polar residues" evidence="5">
    <location>
        <begin position="1140"/>
        <end position="1154"/>
    </location>
</feature>
<feature type="compositionally biased region" description="Acidic residues" evidence="5">
    <location>
        <begin position="1017"/>
        <end position="1029"/>
    </location>
</feature>
<feature type="domain" description="PDZ" evidence="6">
    <location>
        <begin position="1757"/>
        <end position="1840"/>
    </location>
</feature>
<feature type="region of interest" description="Disordered" evidence="5">
    <location>
        <begin position="680"/>
        <end position="714"/>
    </location>
</feature>
<evidence type="ECO:0000256" key="4">
    <source>
        <dbReference type="ARBA" id="ARBA00023136"/>
    </source>
</evidence>
<dbReference type="InterPro" id="IPR051342">
    <property type="entry name" value="PDZ_scaffold"/>
</dbReference>
<feature type="compositionally biased region" description="Polar residues" evidence="5">
    <location>
        <begin position="2718"/>
        <end position="2756"/>
    </location>
</feature>
<protein>
    <submittedName>
        <fullName evidence="7">MPDZ</fullName>
    </submittedName>
</protein>
<accession>A0A7R8CZB7</accession>
<feature type="region of interest" description="Disordered" evidence="5">
    <location>
        <begin position="2679"/>
        <end position="2698"/>
    </location>
</feature>
<dbReference type="SUPFAM" id="SSF50156">
    <property type="entry name" value="PDZ domain-like"/>
    <property type="match status" value="10"/>
</dbReference>
<feature type="region of interest" description="Disordered" evidence="5">
    <location>
        <begin position="2884"/>
        <end position="2982"/>
    </location>
</feature>
<feature type="region of interest" description="Disordered" evidence="5">
    <location>
        <begin position="1423"/>
        <end position="1469"/>
    </location>
</feature>
<feature type="domain" description="PDZ" evidence="6">
    <location>
        <begin position="1862"/>
        <end position="1910"/>
    </location>
</feature>
<dbReference type="Pfam" id="PF00595">
    <property type="entry name" value="PDZ"/>
    <property type="match status" value="8"/>
</dbReference>
<feature type="compositionally biased region" description="Basic residues" evidence="5">
    <location>
        <begin position="2965"/>
        <end position="2982"/>
    </location>
</feature>
<dbReference type="PROSITE" id="PS50106">
    <property type="entry name" value="PDZ"/>
    <property type="match status" value="10"/>
</dbReference>
<keyword evidence="2" id="KW-0597">Phosphoprotein</keyword>
<feature type="compositionally biased region" description="Polar residues" evidence="5">
    <location>
        <begin position="396"/>
        <end position="405"/>
    </location>
</feature>
<dbReference type="Proteomes" id="UP000675881">
    <property type="component" value="Chromosome 6"/>
</dbReference>
<feature type="compositionally biased region" description="Polar residues" evidence="5">
    <location>
        <begin position="2236"/>
        <end position="2254"/>
    </location>
</feature>
<dbReference type="SMART" id="SM00228">
    <property type="entry name" value="PDZ"/>
    <property type="match status" value="10"/>
</dbReference>
<dbReference type="CDD" id="cd06668">
    <property type="entry name" value="PDZ4_MUPP1-like"/>
    <property type="match status" value="1"/>
</dbReference>
<feature type="compositionally biased region" description="Low complexity" evidence="5">
    <location>
        <begin position="2884"/>
        <end position="2900"/>
    </location>
</feature>
<feature type="domain" description="PDZ" evidence="6">
    <location>
        <begin position="12"/>
        <end position="92"/>
    </location>
</feature>
<feature type="compositionally biased region" description="Polar residues" evidence="5">
    <location>
        <begin position="1162"/>
        <end position="1174"/>
    </location>
</feature>
<feature type="compositionally biased region" description="Acidic residues" evidence="5">
    <location>
        <begin position="1454"/>
        <end position="1469"/>
    </location>
</feature>
<organism evidence="7 8">
    <name type="scientific">Lepeophtheirus salmonis</name>
    <name type="common">Salmon louse</name>
    <name type="synonym">Caligus salmonis</name>
    <dbReference type="NCBI Taxonomy" id="72036"/>
    <lineage>
        <taxon>Eukaryota</taxon>
        <taxon>Metazoa</taxon>
        <taxon>Ecdysozoa</taxon>
        <taxon>Arthropoda</taxon>
        <taxon>Crustacea</taxon>
        <taxon>Multicrustacea</taxon>
        <taxon>Hexanauplia</taxon>
        <taxon>Copepoda</taxon>
        <taxon>Siphonostomatoida</taxon>
        <taxon>Caligidae</taxon>
        <taxon>Lepeophtheirus</taxon>
    </lineage>
</organism>
<feature type="domain" description="PDZ" evidence="6">
    <location>
        <begin position="1189"/>
        <end position="1278"/>
    </location>
</feature>
<feature type="compositionally biased region" description="Low complexity" evidence="5">
    <location>
        <begin position="2174"/>
        <end position="2188"/>
    </location>
</feature>
<feature type="compositionally biased region" description="Basic and acidic residues" evidence="5">
    <location>
        <begin position="1425"/>
        <end position="1453"/>
    </location>
</feature>
<dbReference type="InterPro" id="IPR001478">
    <property type="entry name" value="PDZ"/>
</dbReference>
<feature type="compositionally biased region" description="Basic and acidic residues" evidence="5">
    <location>
        <begin position="2304"/>
        <end position="2317"/>
    </location>
</feature>
<reference evidence="7" key="1">
    <citation type="submission" date="2021-02" db="EMBL/GenBank/DDBJ databases">
        <authorList>
            <person name="Bekaert M."/>
        </authorList>
    </citation>
    <scope>NUCLEOTIDE SEQUENCE</scope>
    <source>
        <strain evidence="7">IoA-00</strain>
    </source>
</reference>
<dbReference type="EMBL" id="HG994585">
    <property type="protein sequence ID" value="CAF2974050.1"/>
    <property type="molecule type" value="Genomic_DNA"/>
</dbReference>
<dbReference type="GO" id="GO:0016020">
    <property type="term" value="C:membrane"/>
    <property type="evidence" value="ECO:0007669"/>
    <property type="project" value="UniProtKB-SubCell"/>
</dbReference>
<dbReference type="InterPro" id="IPR036034">
    <property type="entry name" value="PDZ_sf"/>
</dbReference>
<evidence type="ECO:0000256" key="5">
    <source>
        <dbReference type="SAM" id="MobiDB-lite"/>
    </source>
</evidence>
<dbReference type="PANTHER" id="PTHR19964">
    <property type="entry name" value="MULTIPLE PDZ DOMAIN PROTEIN"/>
    <property type="match status" value="1"/>
</dbReference>
<feature type="region of interest" description="Disordered" evidence="5">
    <location>
        <begin position="811"/>
        <end position="833"/>
    </location>
</feature>
<feature type="region of interest" description="Disordered" evidence="5">
    <location>
        <begin position="1707"/>
        <end position="1755"/>
    </location>
</feature>
<feature type="domain" description="PDZ" evidence="6">
    <location>
        <begin position="909"/>
        <end position="990"/>
    </location>
</feature>
<gene>
    <name evidence="7" type="ORF">LSAA_11248</name>
</gene>
<feature type="domain" description="PDZ" evidence="6">
    <location>
        <begin position="726"/>
        <end position="800"/>
    </location>
</feature>
<dbReference type="FunFam" id="2.30.42.10:FF:000070">
    <property type="entry name" value="Multiple PDZ domain protein"/>
    <property type="match status" value="1"/>
</dbReference>